<dbReference type="EMBL" id="CATOUU010000263">
    <property type="protein sequence ID" value="CAI9922831.1"/>
    <property type="molecule type" value="Genomic_DNA"/>
</dbReference>
<evidence type="ECO:0000313" key="3">
    <source>
        <dbReference type="Proteomes" id="UP001642409"/>
    </source>
</evidence>
<comment type="caution">
    <text evidence="1">The sequence shown here is derived from an EMBL/GenBank/DDBJ whole genome shotgun (WGS) entry which is preliminary data.</text>
</comment>
<name>A0AA86NPE6_9EUKA</name>
<protein>
    <submittedName>
        <fullName evidence="2">Hypothetical_protein</fullName>
    </submittedName>
</protein>
<keyword evidence="3" id="KW-1185">Reference proteome</keyword>
<dbReference type="AlphaFoldDB" id="A0AA86NPE6"/>
<gene>
    <name evidence="1" type="ORF">HINF_LOCUS10476</name>
    <name evidence="2" type="ORF">HINF_LOCUS58608</name>
</gene>
<evidence type="ECO:0000313" key="2">
    <source>
        <dbReference type="EMBL" id="CAL6077821.1"/>
    </source>
</evidence>
<accession>A0AA86NPE6</accession>
<reference evidence="1" key="1">
    <citation type="submission" date="2023-06" db="EMBL/GenBank/DDBJ databases">
        <authorList>
            <person name="Kurt Z."/>
        </authorList>
    </citation>
    <scope>NUCLEOTIDE SEQUENCE</scope>
</reference>
<dbReference type="EMBL" id="CAXDID020000330">
    <property type="protein sequence ID" value="CAL6077821.1"/>
    <property type="molecule type" value="Genomic_DNA"/>
</dbReference>
<organism evidence="1">
    <name type="scientific">Hexamita inflata</name>
    <dbReference type="NCBI Taxonomy" id="28002"/>
    <lineage>
        <taxon>Eukaryota</taxon>
        <taxon>Metamonada</taxon>
        <taxon>Diplomonadida</taxon>
        <taxon>Hexamitidae</taxon>
        <taxon>Hexamitinae</taxon>
        <taxon>Hexamita</taxon>
    </lineage>
</organism>
<proteinExistence type="predicted"/>
<sequence length="780" mass="81724">MIQILQALQLVCEQNFTLDTVNQQCTCLNFLSANRLKCVISCEELGETLFDGRCVKAIGLKSAASNDDCMALYNHGSIWDGVSGCICDNANGYAGSPNSSCVCCIDIHMIISQDNMSCISCESQFGFGSIFSPTGSSIGTCKCDKWEGFIGDTNTICTRCWDIFKIVSPDGMQCVTCEQEFGVGTIFSLHQCECDNIQGFAGQPPNDLCMNCWAVGKEIQGTICVSCAGNQVLQEHQCKDCPVNTVPSQDQLSCVTKGYTSNEDCMLLFNQGSIWDGATGCKCDNDLGFVGPPNTICIDCWKLGQEVSGNSCAFCTGNKILLEKVCQECPANKVVSPDMLSCVPCYVKYGPGSIFVNIGNCNCDNANGYSGINNNDCVDCWRQGKIVINNQCSPCDPDKIFQNGLCINCPYGLLPDQDLRSCISCNMKFGVGSIFQNDQCSCDNANDFASLSNNQACVDCLRNDSIVKQFCSVTCKAKEKWDSALQKCVCDSEAGYGGVRGACSCDLTKGYAGTDSCVHCWASAKMATASGCVDCPANEVITPGSKTQCGCDSAQGYAGVSGSCSCSAPGFALTLGACVNCAQNGQIVSASGCVACPSSEKFDPSAKACVCDSTLGFVGVSGSCFCNFGAGLSQTVTGSVKSCGCNQHSGSVLDGAAPSLSCKCDASTGHAGQPGACFCDSSTGHFGYPGFCMCNFNLQFVGSAGSCKNCASLNAHASQFNGAYFCRCNGDSGYGSPDASGTCRLCASANSVVQVDSQGQFQCVACAATEKVVKNMCVGA</sequence>
<evidence type="ECO:0000313" key="1">
    <source>
        <dbReference type="EMBL" id="CAI9922831.1"/>
    </source>
</evidence>
<dbReference type="Proteomes" id="UP001642409">
    <property type="component" value="Unassembled WGS sequence"/>
</dbReference>
<reference evidence="2 3" key="2">
    <citation type="submission" date="2024-07" db="EMBL/GenBank/DDBJ databases">
        <authorList>
            <person name="Akdeniz Z."/>
        </authorList>
    </citation>
    <scope>NUCLEOTIDE SEQUENCE [LARGE SCALE GENOMIC DNA]</scope>
</reference>